<dbReference type="RefSeq" id="WP_230068457.1">
    <property type="nucleotide sequence ID" value="NZ_BAABLL010000002.1"/>
</dbReference>
<protein>
    <submittedName>
        <fullName evidence="1">Uncharacterized protein</fullName>
    </submittedName>
</protein>
<proteinExistence type="predicted"/>
<name>A0ABV8QVE3_9MICC</name>
<dbReference type="Proteomes" id="UP001595773">
    <property type="component" value="Unassembled WGS sequence"/>
</dbReference>
<organism evidence="1 2">
    <name type="scientific">Arthrobacter cryoconiti</name>
    <dbReference type="NCBI Taxonomy" id="748907"/>
    <lineage>
        <taxon>Bacteria</taxon>
        <taxon>Bacillati</taxon>
        <taxon>Actinomycetota</taxon>
        <taxon>Actinomycetes</taxon>
        <taxon>Micrococcales</taxon>
        <taxon>Micrococcaceae</taxon>
        <taxon>Arthrobacter</taxon>
    </lineage>
</organism>
<evidence type="ECO:0000313" key="1">
    <source>
        <dbReference type="EMBL" id="MFC4264230.1"/>
    </source>
</evidence>
<keyword evidence="2" id="KW-1185">Reference proteome</keyword>
<accession>A0ABV8QVE3</accession>
<comment type="caution">
    <text evidence="1">The sequence shown here is derived from an EMBL/GenBank/DDBJ whole genome shotgun (WGS) entry which is preliminary data.</text>
</comment>
<gene>
    <name evidence="1" type="ORF">ACFOW9_01270</name>
</gene>
<sequence length="97" mass="10911">MMIVEEILLAAQPALEAILTPIELERTRLDVVTTKREPVTASTIVSADLLLRVFVYDEQMGFWLYPPEGINGFTTRLHSELQDFVAESGFGWGELRG</sequence>
<evidence type="ECO:0000313" key="2">
    <source>
        <dbReference type="Proteomes" id="UP001595773"/>
    </source>
</evidence>
<reference evidence="2" key="1">
    <citation type="journal article" date="2019" name="Int. J. Syst. Evol. Microbiol.">
        <title>The Global Catalogue of Microorganisms (GCM) 10K type strain sequencing project: providing services to taxonomists for standard genome sequencing and annotation.</title>
        <authorList>
            <consortium name="The Broad Institute Genomics Platform"/>
            <consortium name="The Broad Institute Genome Sequencing Center for Infectious Disease"/>
            <person name="Wu L."/>
            <person name="Ma J."/>
        </authorList>
    </citation>
    <scope>NUCLEOTIDE SEQUENCE [LARGE SCALE GENOMIC DNA]</scope>
    <source>
        <strain evidence="2">CGMCC 1.10698</strain>
    </source>
</reference>
<dbReference type="EMBL" id="JBHSCQ010000003">
    <property type="protein sequence ID" value="MFC4264230.1"/>
    <property type="molecule type" value="Genomic_DNA"/>
</dbReference>